<evidence type="ECO:0000313" key="3">
    <source>
        <dbReference type="Proteomes" id="UP001189429"/>
    </source>
</evidence>
<dbReference type="EMBL" id="CAUYUJ010008735">
    <property type="protein sequence ID" value="CAK0824796.1"/>
    <property type="molecule type" value="Genomic_DNA"/>
</dbReference>
<name>A0ABN9RZE3_9DINO</name>
<gene>
    <name evidence="2" type="ORF">PCOR1329_LOCUS25097</name>
</gene>
<keyword evidence="3" id="KW-1185">Reference proteome</keyword>
<reference evidence="2" key="1">
    <citation type="submission" date="2023-10" db="EMBL/GenBank/DDBJ databases">
        <authorList>
            <person name="Chen Y."/>
            <person name="Shah S."/>
            <person name="Dougan E. K."/>
            <person name="Thang M."/>
            <person name="Chan C."/>
        </authorList>
    </citation>
    <scope>NUCLEOTIDE SEQUENCE [LARGE SCALE GENOMIC DNA]</scope>
</reference>
<comment type="caution">
    <text evidence="2">The sequence shown here is derived from an EMBL/GenBank/DDBJ whole genome shotgun (WGS) entry which is preliminary data.</text>
</comment>
<organism evidence="2 3">
    <name type="scientific">Prorocentrum cordatum</name>
    <dbReference type="NCBI Taxonomy" id="2364126"/>
    <lineage>
        <taxon>Eukaryota</taxon>
        <taxon>Sar</taxon>
        <taxon>Alveolata</taxon>
        <taxon>Dinophyceae</taxon>
        <taxon>Prorocentrales</taxon>
        <taxon>Prorocentraceae</taxon>
        <taxon>Prorocentrum</taxon>
    </lineage>
</organism>
<evidence type="ECO:0000313" key="2">
    <source>
        <dbReference type="EMBL" id="CAK0824796.1"/>
    </source>
</evidence>
<protein>
    <submittedName>
        <fullName evidence="2">Uncharacterized protein</fullName>
    </submittedName>
</protein>
<accession>A0ABN9RZE3</accession>
<proteinExistence type="predicted"/>
<feature type="region of interest" description="Disordered" evidence="1">
    <location>
        <begin position="99"/>
        <end position="118"/>
    </location>
</feature>
<sequence length="133" mass="14032">MPARECGHEAGTARRVQRTLALAVRAAARSLPAQVCLVRSLLAHPRRLQVFMPPPRLAAGPVGAVPRRLLPPAGAQHVQLAARVLPAAALAAPGGALARERPDTYLDPSELPGPPTFPSSEQACRMLSSLLLF</sequence>
<dbReference type="Proteomes" id="UP001189429">
    <property type="component" value="Unassembled WGS sequence"/>
</dbReference>
<evidence type="ECO:0000256" key="1">
    <source>
        <dbReference type="SAM" id="MobiDB-lite"/>
    </source>
</evidence>